<sequence>MMVKWSLCHLLIEEYPRITPTGSDSFTYILVNTECKGFKVFGVQLNVHKGEGRWERGRSSQTHAADGLGCQRKTSKYLAVGYMYIRSEISKPAGLFVNDAAYKTAYQNKPPSAFKPLPHKPLSVAKPNSVKAVKPALSKTSEVKADQTKEHNAGGVTPLETGMFVLMGILGVVASVFVTNCLVYSYRQKLKRAGSAHVSMSDGSEKVDNGWVWLNRSTLEENAINTSPEPLLSEKDFIKRCSRSDSLQSTRSKRSSIGTYKGSECSIRITVNPRNILNLPEMSDSEEELYSADDVKQPIIGIEEPEVSDMDEEECYSRSSSMNRRRQSGEGDSASNDEECEKSFIIHDDVCKDPQSPSFTQEEFDNLRESVA</sequence>
<evidence type="ECO:0000256" key="2">
    <source>
        <dbReference type="SAM" id="Phobius"/>
    </source>
</evidence>
<dbReference type="PANTHER" id="PTHR13388:SF11">
    <property type="entry name" value="DETONATOR, ISOFORM E"/>
    <property type="match status" value="1"/>
</dbReference>
<name>A0A7J7J8I7_BUGNE</name>
<dbReference type="EMBL" id="VXIV02002927">
    <property type="protein sequence ID" value="KAF6021966.1"/>
    <property type="molecule type" value="Genomic_DNA"/>
</dbReference>
<proteinExistence type="predicted"/>
<evidence type="ECO:0000259" key="3">
    <source>
        <dbReference type="Pfam" id="PF15706"/>
    </source>
</evidence>
<comment type="caution">
    <text evidence="4">The sequence shown here is derived from an EMBL/GenBank/DDBJ whole genome shotgun (WGS) entry which is preliminary data.</text>
</comment>
<feature type="region of interest" description="Disordered" evidence="1">
    <location>
        <begin position="351"/>
        <end position="372"/>
    </location>
</feature>
<keyword evidence="2" id="KW-1133">Transmembrane helix</keyword>
<evidence type="ECO:0000256" key="1">
    <source>
        <dbReference type="SAM" id="MobiDB-lite"/>
    </source>
</evidence>
<protein>
    <recommendedName>
        <fullName evidence="3">Transmembrane protein TMEM132 C-terminal domain-containing protein</fullName>
    </recommendedName>
</protein>
<keyword evidence="2" id="KW-0472">Membrane</keyword>
<gene>
    <name evidence="4" type="ORF">EB796_019728</name>
</gene>
<feature type="domain" description="Transmembrane protein TMEM132 C-terminal" evidence="3">
    <location>
        <begin position="142"/>
        <end position="218"/>
    </location>
</feature>
<organism evidence="4 5">
    <name type="scientific">Bugula neritina</name>
    <name type="common">Brown bryozoan</name>
    <name type="synonym">Sertularia neritina</name>
    <dbReference type="NCBI Taxonomy" id="10212"/>
    <lineage>
        <taxon>Eukaryota</taxon>
        <taxon>Metazoa</taxon>
        <taxon>Spiralia</taxon>
        <taxon>Lophotrochozoa</taxon>
        <taxon>Bryozoa</taxon>
        <taxon>Gymnolaemata</taxon>
        <taxon>Cheilostomatida</taxon>
        <taxon>Flustrina</taxon>
        <taxon>Buguloidea</taxon>
        <taxon>Bugulidae</taxon>
        <taxon>Bugula</taxon>
    </lineage>
</organism>
<reference evidence="4" key="1">
    <citation type="submission" date="2020-06" db="EMBL/GenBank/DDBJ databases">
        <title>Draft genome of Bugula neritina, a colonial animal packing powerful symbionts and potential medicines.</title>
        <authorList>
            <person name="Rayko M."/>
        </authorList>
    </citation>
    <scope>NUCLEOTIDE SEQUENCE [LARGE SCALE GENOMIC DNA]</scope>
    <source>
        <strain evidence="4">Kwan_BN1</strain>
    </source>
</reference>
<accession>A0A7J7J8I7</accession>
<keyword evidence="5" id="KW-1185">Reference proteome</keyword>
<dbReference type="InterPro" id="IPR031436">
    <property type="entry name" value="TMEM132_C"/>
</dbReference>
<dbReference type="Proteomes" id="UP000593567">
    <property type="component" value="Unassembled WGS sequence"/>
</dbReference>
<evidence type="ECO:0000313" key="5">
    <source>
        <dbReference type="Proteomes" id="UP000593567"/>
    </source>
</evidence>
<dbReference type="PANTHER" id="PTHR13388">
    <property type="entry name" value="DETONATOR, ISOFORM E"/>
    <property type="match status" value="1"/>
</dbReference>
<feature type="transmembrane region" description="Helical" evidence="2">
    <location>
        <begin position="162"/>
        <end position="183"/>
    </location>
</feature>
<feature type="compositionally biased region" description="Acidic residues" evidence="1">
    <location>
        <begin position="304"/>
        <end position="314"/>
    </location>
</feature>
<keyword evidence="2" id="KW-0812">Transmembrane</keyword>
<dbReference type="AlphaFoldDB" id="A0A7J7J8I7"/>
<dbReference type="Pfam" id="PF15706">
    <property type="entry name" value="TMEM132_C"/>
    <property type="match status" value="1"/>
</dbReference>
<evidence type="ECO:0000313" key="4">
    <source>
        <dbReference type="EMBL" id="KAF6021966.1"/>
    </source>
</evidence>
<feature type="region of interest" description="Disordered" evidence="1">
    <location>
        <begin position="304"/>
        <end position="339"/>
    </location>
</feature>
<dbReference type="OrthoDB" id="10026202at2759"/>
<dbReference type="InterPro" id="IPR026307">
    <property type="entry name" value="TMEM132"/>
</dbReference>